<gene>
    <name evidence="2" type="ORF">BMJ33_36960</name>
    <name evidence="1" type="ORF">GHJ91_29565</name>
</gene>
<proteinExistence type="predicted"/>
<dbReference type="Proteomes" id="UP001190825">
    <property type="component" value="Unassembled WGS sequence"/>
</dbReference>
<sequence>MARQIRRSEKCLARSGRTNEKGSTIDILPIKRACFPIVQVLSQCRNPRAHRRKTWQIAKVAEPGTYRSPTGPNGKHETFDEARARQVAEAAAREAAAQAVATDQRFAALERRFKARLDEVTEAVTLAFGDLRGEMDDRFREAQTDFSSFLKESRALIRQSRSEASERRTQMAAIQRDHERLALEVEKLKLEFSEEHGKGKSLRIAK</sequence>
<dbReference type="AlphaFoldDB" id="A0A6G1WTN0"/>
<name>A0A6G1WTN0_9HYPH</name>
<dbReference type="GeneID" id="77100900"/>
<dbReference type="RefSeq" id="WP_011975033.1">
    <property type="nucleotide sequence ID" value="NZ_ATYC01000022.1"/>
</dbReference>
<reference evidence="1" key="1">
    <citation type="journal article" date="2013" name="Genome Biol.">
        <title>Comparative genomics of the core and accessory genomes of 48 Sinorhizobium strains comprising five genospecies.</title>
        <authorList>
            <person name="Sugawara M."/>
            <person name="Epstein B."/>
            <person name="Badgley B.D."/>
            <person name="Unno T."/>
            <person name="Xu L."/>
            <person name="Reese J."/>
            <person name="Gyaneshwar P."/>
            <person name="Denny R."/>
            <person name="Mudge J."/>
            <person name="Bharti A.K."/>
            <person name="Farmer A.D."/>
            <person name="May G.D."/>
            <person name="Woodward J.E."/>
            <person name="Medigue C."/>
            <person name="Vallenet D."/>
            <person name="Lajus A."/>
            <person name="Rouy Z."/>
            <person name="Martinez-Vaz B."/>
            <person name="Tiffin P."/>
            <person name="Young N.D."/>
            <person name="Sadowsky M.J."/>
        </authorList>
    </citation>
    <scope>NUCLEOTIDE SEQUENCE</scope>
    <source>
        <strain evidence="1">M1</strain>
    </source>
</reference>
<reference evidence="2 3" key="3">
    <citation type="journal article" date="2018" name="FEMS Microbiol. Ecol.">
        <title>Co-invading symbiotic mutualists of Medicago polymorpha retain high ancestral diversity and contain diverse accessory genomes.</title>
        <authorList>
            <person name="Porter S.S."/>
            <person name="Faber-Hammond J.J."/>
            <person name="Friesen M.L."/>
        </authorList>
    </citation>
    <scope>NUCLEOTIDE SEQUENCE [LARGE SCALE GENOMIC DNA]</scope>
    <source>
        <strain evidence="2 3">Str16</strain>
    </source>
</reference>
<keyword evidence="3" id="KW-1185">Reference proteome</keyword>
<evidence type="ECO:0000313" key="2">
    <source>
        <dbReference type="EMBL" id="PLT90294.1"/>
    </source>
</evidence>
<comment type="caution">
    <text evidence="1">The sequence shown here is derived from an EMBL/GenBank/DDBJ whole genome shotgun (WGS) entry which is preliminary data.</text>
</comment>
<organism evidence="1">
    <name type="scientific">Sinorhizobium medicae</name>
    <dbReference type="NCBI Taxonomy" id="110321"/>
    <lineage>
        <taxon>Bacteria</taxon>
        <taxon>Pseudomonadati</taxon>
        <taxon>Pseudomonadota</taxon>
        <taxon>Alphaproteobacteria</taxon>
        <taxon>Hyphomicrobiales</taxon>
        <taxon>Rhizobiaceae</taxon>
        <taxon>Sinorhizobium/Ensifer group</taxon>
        <taxon>Sinorhizobium</taxon>
    </lineage>
</organism>
<dbReference type="EMBL" id="NBUC01000200">
    <property type="protein sequence ID" value="PLT90294.1"/>
    <property type="molecule type" value="Genomic_DNA"/>
</dbReference>
<evidence type="ECO:0000313" key="3">
    <source>
        <dbReference type="Proteomes" id="UP001190825"/>
    </source>
</evidence>
<reference evidence="2" key="2">
    <citation type="submission" date="2017-04" db="EMBL/GenBank/DDBJ databases">
        <authorList>
            <person name="Porter S."/>
            <person name="Friesen M.L."/>
            <person name="Faber-Hammond J."/>
        </authorList>
    </citation>
    <scope>NUCLEOTIDE SEQUENCE</scope>
    <source>
        <strain evidence="2">Str16</strain>
    </source>
</reference>
<accession>A0A6G1WTN0</accession>
<evidence type="ECO:0000313" key="1">
    <source>
        <dbReference type="EMBL" id="MQW73120.1"/>
    </source>
</evidence>
<protein>
    <submittedName>
        <fullName evidence="1">Uncharacterized protein</fullName>
    </submittedName>
</protein>
<dbReference type="EMBL" id="WISB01000188">
    <property type="protein sequence ID" value="MQW73120.1"/>
    <property type="molecule type" value="Genomic_DNA"/>
</dbReference>